<gene>
    <name evidence="3" type="ORF">K466DRAFT_583251</name>
</gene>
<keyword evidence="1" id="KW-1133">Transmembrane helix</keyword>
<organism evidence="3 4">
    <name type="scientific">Polyporus arcularius HHB13444</name>
    <dbReference type="NCBI Taxonomy" id="1314778"/>
    <lineage>
        <taxon>Eukaryota</taxon>
        <taxon>Fungi</taxon>
        <taxon>Dikarya</taxon>
        <taxon>Basidiomycota</taxon>
        <taxon>Agaricomycotina</taxon>
        <taxon>Agaricomycetes</taxon>
        <taxon>Polyporales</taxon>
        <taxon>Polyporaceae</taxon>
        <taxon>Polyporus</taxon>
    </lineage>
</organism>
<reference evidence="3 4" key="1">
    <citation type="journal article" date="2019" name="Nat. Ecol. Evol.">
        <title>Megaphylogeny resolves global patterns of mushroom evolution.</title>
        <authorList>
            <person name="Varga T."/>
            <person name="Krizsan K."/>
            <person name="Foldi C."/>
            <person name="Dima B."/>
            <person name="Sanchez-Garcia M."/>
            <person name="Sanchez-Ramirez S."/>
            <person name="Szollosi G.J."/>
            <person name="Szarkandi J.G."/>
            <person name="Papp V."/>
            <person name="Albert L."/>
            <person name="Andreopoulos W."/>
            <person name="Angelini C."/>
            <person name="Antonin V."/>
            <person name="Barry K.W."/>
            <person name="Bougher N.L."/>
            <person name="Buchanan P."/>
            <person name="Buyck B."/>
            <person name="Bense V."/>
            <person name="Catcheside P."/>
            <person name="Chovatia M."/>
            <person name="Cooper J."/>
            <person name="Damon W."/>
            <person name="Desjardin D."/>
            <person name="Finy P."/>
            <person name="Geml J."/>
            <person name="Haridas S."/>
            <person name="Hughes K."/>
            <person name="Justo A."/>
            <person name="Karasinski D."/>
            <person name="Kautmanova I."/>
            <person name="Kiss B."/>
            <person name="Kocsube S."/>
            <person name="Kotiranta H."/>
            <person name="LaButti K.M."/>
            <person name="Lechner B.E."/>
            <person name="Liimatainen K."/>
            <person name="Lipzen A."/>
            <person name="Lukacs Z."/>
            <person name="Mihaltcheva S."/>
            <person name="Morgado L.N."/>
            <person name="Niskanen T."/>
            <person name="Noordeloos M.E."/>
            <person name="Ohm R.A."/>
            <person name="Ortiz-Santana B."/>
            <person name="Ovrebo C."/>
            <person name="Racz N."/>
            <person name="Riley R."/>
            <person name="Savchenko A."/>
            <person name="Shiryaev A."/>
            <person name="Soop K."/>
            <person name="Spirin V."/>
            <person name="Szebenyi C."/>
            <person name="Tomsovsky M."/>
            <person name="Tulloss R.E."/>
            <person name="Uehling J."/>
            <person name="Grigoriev I.V."/>
            <person name="Vagvolgyi C."/>
            <person name="Papp T."/>
            <person name="Martin F.M."/>
            <person name="Miettinen O."/>
            <person name="Hibbett D.S."/>
            <person name="Nagy L.G."/>
        </authorList>
    </citation>
    <scope>NUCLEOTIDE SEQUENCE [LARGE SCALE GENOMIC DNA]</scope>
    <source>
        <strain evidence="3 4">HHB13444</strain>
    </source>
</reference>
<evidence type="ECO:0000256" key="1">
    <source>
        <dbReference type="SAM" id="Phobius"/>
    </source>
</evidence>
<name>A0A5C3PN37_9APHY</name>
<protein>
    <recommendedName>
        <fullName evidence="2">DUF6533 domain-containing protein</fullName>
    </recommendedName>
</protein>
<dbReference type="EMBL" id="ML211032">
    <property type="protein sequence ID" value="TFK90946.1"/>
    <property type="molecule type" value="Genomic_DNA"/>
</dbReference>
<dbReference type="Pfam" id="PF20151">
    <property type="entry name" value="DUF6533"/>
    <property type="match status" value="1"/>
</dbReference>
<keyword evidence="1" id="KW-0472">Membrane</keyword>
<accession>A0A5C3PN37</accession>
<proteinExistence type="predicted"/>
<feature type="transmembrane region" description="Helical" evidence="1">
    <location>
        <begin position="120"/>
        <end position="138"/>
    </location>
</feature>
<sequence>MSSDADAAAATVSLFDSIYTGRYCNMAASALFFYDATITFDREVACYWASKQTGAAVLFLANKWISMTLYVMTLISFASFPTDQSCSVLQNANQALVILQFVPGAVFSALRAYVLSRNKLLGIFVLALSLAPVGSNLVEYGRQLSGGNLPPFGCLYTDNMTQAIELKFGSQKP</sequence>
<feature type="domain" description="DUF6533" evidence="2">
    <location>
        <begin position="23"/>
        <end position="66"/>
    </location>
</feature>
<keyword evidence="1" id="KW-0812">Transmembrane</keyword>
<keyword evidence="4" id="KW-1185">Reference proteome</keyword>
<evidence type="ECO:0000313" key="3">
    <source>
        <dbReference type="EMBL" id="TFK90946.1"/>
    </source>
</evidence>
<dbReference type="AlphaFoldDB" id="A0A5C3PN37"/>
<dbReference type="InterPro" id="IPR045340">
    <property type="entry name" value="DUF6533"/>
</dbReference>
<feature type="transmembrane region" description="Helical" evidence="1">
    <location>
        <begin position="95"/>
        <end position="114"/>
    </location>
</feature>
<evidence type="ECO:0000313" key="4">
    <source>
        <dbReference type="Proteomes" id="UP000308197"/>
    </source>
</evidence>
<dbReference type="InParanoid" id="A0A5C3PN37"/>
<evidence type="ECO:0000259" key="2">
    <source>
        <dbReference type="Pfam" id="PF20151"/>
    </source>
</evidence>
<dbReference type="Proteomes" id="UP000308197">
    <property type="component" value="Unassembled WGS sequence"/>
</dbReference>
<dbReference type="STRING" id="1314778.A0A5C3PN37"/>
<feature type="transmembrane region" description="Helical" evidence="1">
    <location>
        <begin position="64"/>
        <end position="83"/>
    </location>
</feature>